<evidence type="ECO:0000313" key="2">
    <source>
        <dbReference type="Proteomes" id="UP000831701"/>
    </source>
</evidence>
<keyword evidence="2" id="KW-1185">Reference proteome</keyword>
<name>A0ACB8X7I4_9TELE</name>
<accession>A0ACB8X7I4</accession>
<sequence length="177" mass="19895">MTDYCPSVAAEASGTGAAGDATSAASDSQERGEKQEAAAGAASTSATTSVFAVKTCLKCEVSMCQEHVRPHLELPAFREHPLTEPMNDFWKRKCPDHDEIYRYYCMDDKVCVCNACTIEGGHSGHTIKTLKNTMKDLKVTLDKQLYRVERKYSMAERKLQEQKEKERQNKVSRDNHR</sequence>
<evidence type="ECO:0000313" key="1">
    <source>
        <dbReference type="EMBL" id="KAI3375673.1"/>
    </source>
</evidence>
<organism evidence="1 2">
    <name type="scientific">Scortum barcoo</name>
    <name type="common">barcoo grunter</name>
    <dbReference type="NCBI Taxonomy" id="214431"/>
    <lineage>
        <taxon>Eukaryota</taxon>
        <taxon>Metazoa</taxon>
        <taxon>Chordata</taxon>
        <taxon>Craniata</taxon>
        <taxon>Vertebrata</taxon>
        <taxon>Euteleostomi</taxon>
        <taxon>Actinopterygii</taxon>
        <taxon>Neopterygii</taxon>
        <taxon>Teleostei</taxon>
        <taxon>Neoteleostei</taxon>
        <taxon>Acanthomorphata</taxon>
        <taxon>Eupercaria</taxon>
        <taxon>Centrarchiformes</taxon>
        <taxon>Terapontoidei</taxon>
        <taxon>Terapontidae</taxon>
        <taxon>Scortum</taxon>
    </lineage>
</organism>
<proteinExistence type="predicted"/>
<dbReference type="Proteomes" id="UP000831701">
    <property type="component" value="Chromosome 2"/>
</dbReference>
<gene>
    <name evidence="1" type="ORF">L3Q82_003986</name>
</gene>
<protein>
    <submittedName>
        <fullName evidence="1">Uncharacterized protein</fullName>
    </submittedName>
</protein>
<comment type="caution">
    <text evidence="1">The sequence shown here is derived from an EMBL/GenBank/DDBJ whole genome shotgun (WGS) entry which is preliminary data.</text>
</comment>
<reference evidence="1" key="1">
    <citation type="submission" date="2022-04" db="EMBL/GenBank/DDBJ databases">
        <title>Jade perch genome.</title>
        <authorList>
            <person name="Chao B."/>
        </authorList>
    </citation>
    <scope>NUCLEOTIDE SEQUENCE</scope>
    <source>
        <strain evidence="1">CB-2022</strain>
    </source>
</reference>
<dbReference type="EMBL" id="CM041532">
    <property type="protein sequence ID" value="KAI3375673.1"/>
    <property type="molecule type" value="Genomic_DNA"/>
</dbReference>